<dbReference type="Pfam" id="PF13807">
    <property type="entry name" value="GNVR"/>
    <property type="match status" value="1"/>
</dbReference>
<dbReference type="Proteomes" id="UP001178354">
    <property type="component" value="Unassembled WGS sequence"/>
</dbReference>
<comment type="caution">
    <text evidence="9">The sequence shown here is derived from an EMBL/GenBank/DDBJ whole genome shotgun (WGS) entry which is preliminary data.</text>
</comment>
<dbReference type="InterPro" id="IPR050445">
    <property type="entry name" value="Bact_polysacc_biosynth/exp"/>
</dbReference>
<keyword evidence="4 6" id="KW-1133">Transmembrane helix</keyword>
<dbReference type="InterPro" id="IPR032807">
    <property type="entry name" value="GNVR"/>
</dbReference>
<sequence>MDPEQAPRNAYPVCSDEIDLVELFQNLWQQKLLIMAITVVVTAVAAAYAFLSTPVYETKAGVLPPQLSDIAGYNLGGKEDALKRFTVNDVYAVFKTNLMSVSLKRTFFHDTSLPVLATDQGAKEQKRLWVRFSEILKVKAPDKKNRPDLYEVMVEYKSPEIAAEWVNLYINMAAEKTRHDMYENVRAEILAKTQVIERQIDALRITAQKRREDRIVRLRDALVVAEAINLDSPSVITSSDGDLSPFVDGNLMYMRGAKAIRAELAVLEKRENDDPFISELRDLENQLDFLGKIDVNPDDVSVFTLDSRAEVPETPVKPKRVIILALGMILGGMLGVLAALVRSMLVRRSSARSV</sequence>
<comment type="subcellular location">
    <subcellularLocation>
        <location evidence="1">Cell membrane</location>
        <topology evidence="1">Multi-pass membrane protein</topology>
    </subcellularLocation>
</comment>
<feature type="domain" description="Polysaccharide chain length determinant N-terminal" evidence="7">
    <location>
        <begin position="16"/>
        <end position="92"/>
    </location>
</feature>
<feature type="domain" description="Tyrosine-protein kinase G-rich" evidence="8">
    <location>
        <begin position="306"/>
        <end position="344"/>
    </location>
</feature>
<dbReference type="RefSeq" id="WP_305170639.1">
    <property type="nucleotide sequence ID" value="NZ_JAUUUU010000004.1"/>
</dbReference>
<evidence type="ECO:0000256" key="2">
    <source>
        <dbReference type="ARBA" id="ARBA00022475"/>
    </source>
</evidence>
<keyword evidence="2" id="KW-1003">Cell membrane</keyword>
<dbReference type="PANTHER" id="PTHR32309:SF13">
    <property type="entry name" value="FERRIC ENTEROBACTIN TRANSPORT PROTEIN FEPE"/>
    <property type="match status" value="1"/>
</dbReference>
<feature type="transmembrane region" description="Helical" evidence="6">
    <location>
        <begin position="321"/>
        <end position="341"/>
    </location>
</feature>
<reference evidence="9" key="2">
    <citation type="submission" date="2023-08" db="EMBL/GenBank/DDBJ databases">
        <authorList>
            <person name="Luo J."/>
        </authorList>
    </citation>
    <scope>NUCLEOTIDE SEQUENCE</scope>
    <source>
        <strain evidence="9">DSM 25064</strain>
    </source>
</reference>
<evidence type="ECO:0000313" key="9">
    <source>
        <dbReference type="EMBL" id="MDP1521025.1"/>
    </source>
</evidence>
<dbReference type="Pfam" id="PF02706">
    <property type="entry name" value="Wzz"/>
    <property type="match status" value="1"/>
</dbReference>
<evidence type="ECO:0000259" key="7">
    <source>
        <dbReference type="Pfam" id="PF02706"/>
    </source>
</evidence>
<dbReference type="AlphaFoldDB" id="A0AAW8B3L0"/>
<gene>
    <name evidence="9" type="ORF">Q8A57_08600</name>
</gene>
<organism evidence="9 10">
    <name type="scientific">Porticoccus litoralis</name>
    <dbReference type="NCBI Taxonomy" id="434086"/>
    <lineage>
        <taxon>Bacteria</taxon>
        <taxon>Pseudomonadati</taxon>
        <taxon>Pseudomonadota</taxon>
        <taxon>Gammaproteobacteria</taxon>
        <taxon>Cellvibrionales</taxon>
        <taxon>Porticoccaceae</taxon>
        <taxon>Porticoccus</taxon>
    </lineage>
</organism>
<name>A0AAW8B3L0_9GAMM</name>
<dbReference type="SUPFAM" id="SSF160355">
    <property type="entry name" value="Bacterial polysaccharide co-polymerase-like"/>
    <property type="match status" value="1"/>
</dbReference>
<protein>
    <submittedName>
        <fullName evidence="9">Wzz/FepE/Etk N-terminal domain-containing protein</fullName>
    </submittedName>
</protein>
<evidence type="ECO:0000256" key="4">
    <source>
        <dbReference type="ARBA" id="ARBA00022989"/>
    </source>
</evidence>
<dbReference type="GO" id="GO:0005886">
    <property type="term" value="C:plasma membrane"/>
    <property type="evidence" value="ECO:0007669"/>
    <property type="project" value="UniProtKB-SubCell"/>
</dbReference>
<keyword evidence="3 6" id="KW-0812">Transmembrane</keyword>
<accession>A0AAW8B3L0</accession>
<proteinExistence type="predicted"/>
<evidence type="ECO:0000259" key="8">
    <source>
        <dbReference type="Pfam" id="PF13807"/>
    </source>
</evidence>
<dbReference type="EMBL" id="JAUUUU010000004">
    <property type="protein sequence ID" value="MDP1521025.1"/>
    <property type="molecule type" value="Genomic_DNA"/>
</dbReference>
<dbReference type="PANTHER" id="PTHR32309">
    <property type="entry name" value="TYROSINE-PROTEIN KINASE"/>
    <property type="match status" value="1"/>
</dbReference>
<evidence type="ECO:0000256" key="3">
    <source>
        <dbReference type="ARBA" id="ARBA00022692"/>
    </source>
</evidence>
<evidence type="ECO:0000256" key="5">
    <source>
        <dbReference type="ARBA" id="ARBA00023136"/>
    </source>
</evidence>
<evidence type="ECO:0000256" key="1">
    <source>
        <dbReference type="ARBA" id="ARBA00004651"/>
    </source>
</evidence>
<keyword evidence="5 6" id="KW-0472">Membrane</keyword>
<reference evidence="9" key="1">
    <citation type="journal article" date="2010" name="Int. J. Syst. Evol. Microbiol.">
        <title>Porticoccus litoralis gen. nov., sp. nov., a gammaproteobacterium isolated from the Yellow Sea.</title>
        <authorList>
            <person name="Oh H.M."/>
            <person name="Kim H."/>
            <person name="Kim K.M."/>
            <person name="Min G.S."/>
            <person name="Cho J.C."/>
        </authorList>
    </citation>
    <scope>NUCLEOTIDE SEQUENCE</scope>
    <source>
        <strain evidence="9">DSM 25064</strain>
    </source>
</reference>
<keyword evidence="10" id="KW-1185">Reference proteome</keyword>
<dbReference type="GO" id="GO:0004713">
    <property type="term" value="F:protein tyrosine kinase activity"/>
    <property type="evidence" value="ECO:0007669"/>
    <property type="project" value="TreeGrafter"/>
</dbReference>
<dbReference type="InterPro" id="IPR003856">
    <property type="entry name" value="LPS_length_determ_N"/>
</dbReference>
<feature type="transmembrane region" description="Helical" evidence="6">
    <location>
        <begin position="32"/>
        <end position="51"/>
    </location>
</feature>
<dbReference type="Gene3D" id="3.30.1890.10">
    <property type="entry name" value="FepE-like"/>
    <property type="match status" value="1"/>
</dbReference>
<evidence type="ECO:0000256" key="6">
    <source>
        <dbReference type="SAM" id="Phobius"/>
    </source>
</evidence>
<evidence type="ECO:0000313" key="10">
    <source>
        <dbReference type="Proteomes" id="UP001178354"/>
    </source>
</evidence>